<protein>
    <submittedName>
        <fullName evidence="3">Zinc protease</fullName>
    </submittedName>
</protein>
<sequence length="546" mass="59127">MARGHNRINASAEGGLERIGGFGGKAVTLAQGALYAGDPGFYKTRLKWLNEADSKSVQYAFRQWVGKPYYQLQVLPFGAYKTAKSDVDRSTGIPVVGELPDLTFPTVQEATLDNGMKLVFAERHAVPVVEIALQFDAGYGADQGNKLGTSSFAMSLLDEGAGKLSALELSGELESLGARLNTGSALDTSSVTLSALKQNLAPSLDIMADVVLRPVFAQAEIDRARKLWIARIAQEKAQPIQLALRLLPPALYGDDHAYGVPFTGSGTVASISSLTRNDLVTFKDTWLRPDNATLFVVGDTTLEEIVPQLNRAFGSWQAPSTIKPTKNIGTVALPKAGKVVLIDKKDSPQTLILAGELTPPGTSPDALAIDTMNGILGGMFSARVNMNLREDKHWAYGAYTFTQGAKGQRPWLVYAPVQTDKTKESLAELIKEFTQFKGERPATADELNKVVKNNTNSLPGQYESASAVLGSLMSSNRFARPYDYPTSLKAKYAAMNTDTVNAQSKHIIPEKLIWIIIGDIEKIREGVESLDLGTMEIWDADGNKVE</sequence>
<dbReference type="InterPro" id="IPR011765">
    <property type="entry name" value="Pept_M16_N"/>
</dbReference>
<dbReference type="PANTHER" id="PTHR11851">
    <property type="entry name" value="METALLOPROTEASE"/>
    <property type="match status" value="1"/>
</dbReference>
<dbReference type="GO" id="GO:0008233">
    <property type="term" value="F:peptidase activity"/>
    <property type="evidence" value="ECO:0007669"/>
    <property type="project" value="UniProtKB-KW"/>
</dbReference>
<evidence type="ECO:0000313" key="3">
    <source>
        <dbReference type="EMBL" id="VAV92325.1"/>
    </source>
</evidence>
<organism evidence="3">
    <name type="scientific">hydrothermal vent metagenome</name>
    <dbReference type="NCBI Taxonomy" id="652676"/>
    <lineage>
        <taxon>unclassified sequences</taxon>
        <taxon>metagenomes</taxon>
        <taxon>ecological metagenomes</taxon>
    </lineage>
</organism>
<dbReference type="GO" id="GO:0006508">
    <property type="term" value="P:proteolysis"/>
    <property type="evidence" value="ECO:0007669"/>
    <property type="project" value="UniProtKB-KW"/>
</dbReference>
<dbReference type="PANTHER" id="PTHR11851:SF224">
    <property type="entry name" value="PROCESSING PROTEASE"/>
    <property type="match status" value="1"/>
</dbReference>
<reference evidence="3" key="1">
    <citation type="submission" date="2018-06" db="EMBL/GenBank/DDBJ databases">
        <authorList>
            <person name="Zhirakovskaya E."/>
        </authorList>
    </citation>
    <scope>NUCLEOTIDE SEQUENCE</scope>
</reference>
<dbReference type="InterPro" id="IPR007863">
    <property type="entry name" value="Peptidase_M16_C"/>
</dbReference>
<name>A0A3B0SB62_9ZZZZ</name>
<accession>A0A3B0SB62</accession>
<dbReference type="Pfam" id="PF00675">
    <property type="entry name" value="Peptidase_M16"/>
    <property type="match status" value="1"/>
</dbReference>
<feature type="domain" description="Peptidase M16 N-terminal" evidence="1">
    <location>
        <begin position="122"/>
        <end position="253"/>
    </location>
</feature>
<evidence type="ECO:0000259" key="1">
    <source>
        <dbReference type="Pfam" id="PF00675"/>
    </source>
</evidence>
<feature type="domain" description="Peptidase M16 C-terminal" evidence="2">
    <location>
        <begin position="273"/>
        <end position="453"/>
    </location>
</feature>
<dbReference type="GO" id="GO:0046872">
    <property type="term" value="F:metal ion binding"/>
    <property type="evidence" value="ECO:0007669"/>
    <property type="project" value="InterPro"/>
</dbReference>
<dbReference type="EMBL" id="UOEE01000141">
    <property type="protein sequence ID" value="VAV92325.1"/>
    <property type="molecule type" value="Genomic_DNA"/>
</dbReference>
<keyword evidence="3" id="KW-0378">Hydrolase</keyword>
<dbReference type="SUPFAM" id="SSF63411">
    <property type="entry name" value="LuxS/MPP-like metallohydrolase"/>
    <property type="match status" value="2"/>
</dbReference>
<dbReference type="InterPro" id="IPR011249">
    <property type="entry name" value="Metalloenz_LuxS/M16"/>
</dbReference>
<proteinExistence type="predicted"/>
<dbReference type="Gene3D" id="3.30.830.10">
    <property type="entry name" value="Metalloenzyme, LuxS/M16 peptidase-like"/>
    <property type="match status" value="2"/>
</dbReference>
<dbReference type="InterPro" id="IPR050361">
    <property type="entry name" value="MPP/UQCRC_Complex"/>
</dbReference>
<evidence type="ECO:0000259" key="2">
    <source>
        <dbReference type="Pfam" id="PF05193"/>
    </source>
</evidence>
<gene>
    <name evidence="3" type="ORF">MNBD_ALPHA06-2039</name>
</gene>
<dbReference type="Pfam" id="PF05193">
    <property type="entry name" value="Peptidase_M16_C"/>
    <property type="match status" value="1"/>
</dbReference>
<dbReference type="AlphaFoldDB" id="A0A3B0SB62"/>
<keyword evidence="3" id="KW-0645">Protease</keyword>